<keyword evidence="1" id="KW-0732">Signal</keyword>
<evidence type="ECO:0000313" key="2">
    <source>
        <dbReference type="EMBL" id="PTB38023.1"/>
    </source>
</evidence>
<evidence type="ECO:0008006" key="4">
    <source>
        <dbReference type="Google" id="ProtNLM"/>
    </source>
</evidence>
<dbReference type="Proteomes" id="UP000240493">
    <property type="component" value="Unassembled WGS sequence"/>
</dbReference>
<reference evidence="2 3" key="1">
    <citation type="submission" date="2016-07" db="EMBL/GenBank/DDBJ databases">
        <title>Multiple horizontal gene transfer events from other fungi enriched the ability of initially mycotrophic Trichoderma (Ascomycota) to feed on dead plant biomass.</title>
        <authorList>
            <consortium name="DOE Joint Genome Institute"/>
            <person name="Aerts A."/>
            <person name="Atanasova L."/>
            <person name="Chenthamara K."/>
            <person name="Zhang J."/>
            <person name="Grujic M."/>
            <person name="Henrissat B."/>
            <person name="Kuo A."/>
            <person name="Salamov A."/>
            <person name="Lipzen A."/>
            <person name="Labutti K."/>
            <person name="Barry K."/>
            <person name="Miao Y."/>
            <person name="Rahimi M.J."/>
            <person name="Shen Q."/>
            <person name="Grigoriev I.V."/>
            <person name="Kubicek C.P."/>
            <person name="Druzhinina I.S."/>
        </authorList>
    </citation>
    <scope>NUCLEOTIDE SEQUENCE [LARGE SCALE GENOMIC DNA]</scope>
    <source>
        <strain evidence="2 3">CBS 433.97</strain>
    </source>
</reference>
<accession>A0A2T3YZP5</accession>
<protein>
    <recommendedName>
        <fullName evidence="4">Secreted protein</fullName>
    </recommendedName>
</protein>
<feature type="chain" id="PRO_5015667252" description="Secreted protein" evidence="1">
    <location>
        <begin position="21"/>
        <end position="109"/>
    </location>
</feature>
<keyword evidence="3" id="KW-1185">Reference proteome</keyword>
<dbReference type="AlphaFoldDB" id="A0A2T3YZP5"/>
<proteinExistence type="predicted"/>
<sequence>MHSCIMEFCAVCLLCLYIVSRPPPYPGLDLHTLCSNTIPPVDSIMFQLHVNCLVSHGAHVLHVPVRDTEILSLPIQDNLSIKHPQYYPILQRPGIKHNTTPTTLYTYLT</sequence>
<evidence type="ECO:0000313" key="3">
    <source>
        <dbReference type="Proteomes" id="UP000240493"/>
    </source>
</evidence>
<organism evidence="2 3">
    <name type="scientific">Trichoderma asperellum (strain ATCC 204424 / CBS 433.97 / NBRC 101777)</name>
    <dbReference type="NCBI Taxonomy" id="1042311"/>
    <lineage>
        <taxon>Eukaryota</taxon>
        <taxon>Fungi</taxon>
        <taxon>Dikarya</taxon>
        <taxon>Ascomycota</taxon>
        <taxon>Pezizomycotina</taxon>
        <taxon>Sordariomycetes</taxon>
        <taxon>Hypocreomycetidae</taxon>
        <taxon>Hypocreales</taxon>
        <taxon>Hypocreaceae</taxon>
        <taxon>Trichoderma</taxon>
    </lineage>
</organism>
<dbReference type="EMBL" id="KZ679266">
    <property type="protein sequence ID" value="PTB38023.1"/>
    <property type="molecule type" value="Genomic_DNA"/>
</dbReference>
<evidence type="ECO:0000256" key="1">
    <source>
        <dbReference type="SAM" id="SignalP"/>
    </source>
</evidence>
<feature type="signal peptide" evidence="1">
    <location>
        <begin position="1"/>
        <end position="20"/>
    </location>
</feature>
<gene>
    <name evidence="2" type="ORF">M441DRAFT_245387</name>
</gene>
<name>A0A2T3YZP5_TRIA4</name>